<keyword evidence="6" id="KW-1185">Reference proteome</keyword>
<evidence type="ECO:0000256" key="2">
    <source>
        <dbReference type="ARBA" id="ARBA00006171"/>
    </source>
</evidence>
<dbReference type="Proteomes" id="UP000195569">
    <property type="component" value="Unassembled WGS sequence"/>
</dbReference>
<dbReference type="InterPro" id="IPR023214">
    <property type="entry name" value="HAD_sf"/>
</dbReference>
<dbReference type="GO" id="GO:0046872">
    <property type="term" value="F:metal ion binding"/>
    <property type="evidence" value="ECO:0007669"/>
    <property type="project" value="UniProtKB-KW"/>
</dbReference>
<dbReference type="NCBIfam" id="TIGR01509">
    <property type="entry name" value="HAD-SF-IA-v3"/>
    <property type="match status" value="1"/>
</dbReference>
<dbReference type="SFLD" id="SFLDG01129">
    <property type="entry name" value="C1.5:_HAD__Beta-PGM__Phosphata"/>
    <property type="match status" value="1"/>
</dbReference>
<keyword evidence="5" id="KW-0378">Hydrolase</keyword>
<dbReference type="InterPro" id="IPR023198">
    <property type="entry name" value="PGP-like_dom2"/>
</dbReference>
<dbReference type="CDD" id="cd07526">
    <property type="entry name" value="HAD_BPGM_like"/>
    <property type="match status" value="1"/>
</dbReference>
<dbReference type="Pfam" id="PF00702">
    <property type="entry name" value="Hydrolase"/>
    <property type="match status" value="1"/>
</dbReference>
<protein>
    <submittedName>
        <fullName evidence="5">HAD-superfamily hydrolase, subfamily IA, variant 3 (Modular protein)</fullName>
    </submittedName>
</protein>
<dbReference type="PRINTS" id="PR00413">
    <property type="entry name" value="HADHALOGNASE"/>
</dbReference>
<proteinExistence type="inferred from homology"/>
<reference evidence="5" key="1">
    <citation type="submission" date="2016-12" db="EMBL/GenBank/DDBJ databases">
        <authorList>
            <person name="Moulin L."/>
        </authorList>
    </citation>
    <scope>NUCLEOTIDE SEQUENCE [LARGE SCALE GENOMIC DNA]</scope>
    <source>
        <strain evidence="5">STM 7183</strain>
    </source>
</reference>
<dbReference type="Gene3D" id="3.40.50.1000">
    <property type="entry name" value="HAD superfamily/HAD-like"/>
    <property type="match status" value="1"/>
</dbReference>
<evidence type="ECO:0000256" key="4">
    <source>
        <dbReference type="ARBA" id="ARBA00022842"/>
    </source>
</evidence>
<dbReference type="InterPro" id="IPR006439">
    <property type="entry name" value="HAD-SF_hydro_IA"/>
</dbReference>
<accession>A0A1N7RWN2</accession>
<dbReference type="InterPro" id="IPR051600">
    <property type="entry name" value="Beta-PGM-like"/>
</dbReference>
<organism evidence="5 6">
    <name type="scientific">Paraburkholderia piptadeniae</name>
    <dbReference type="NCBI Taxonomy" id="1701573"/>
    <lineage>
        <taxon>Bacteria</taxon>
        <taxon>Pseudomonadati</taxon>
        <taxon>Pseudomonadota</taxon>
        <taxon>Betaproteobacteria</taxon>
        <taxon>Burkholderiales</taxon>
        <taxon>Burkholderiaceae</taxon>
        <taxon>Paraburkholderia</taxon>
    </lineage>
</organism>
<keyword evidence="3" id="KW-0479">Metal-binding</keyword>
<evidence type="ECO:0000256" key="3">
    <source>
        <dbReference type="ARBA" id="ARBA00022723"/>
    </source>
</evidence>
<comment type="caution">
    <text evidence="5">The sequence shown here is derived from an EMBL/GenBank/DDBJ whole genome shotgun (WGS) entry which is preliminary data.</text>
</comment>
<evidence type="ECO:0000313" key="5">
    <source>
        <dbReference type="EMBL" id="SIT39527.1"/>
    </source>
</evidence>
<comment type="similarity">
    <text evidence="2">Belongs to the HAD-like hydrolase superfamily. CbbY/CbbZ/Gph/YieH family.</text>
</comment>
<keyword evidence="4" id="KW-0460">Magnesium</keyword>
<name>A0A1N7RWN2_9BURK</name>
<dbReference type="AlphaFoldDB" id="A0A1N7RWN2"/>
<dbReference type="SUPFAM" id="SSF56784">
    <property type="entry name" value="HAD-like"/>
    <property type="match status" value="1"/>
</dbReference>
<dbReference type="SFLD" id="SFLDS00003">
    <property type="entry name" value="Haloacid_Dehalogenase"/>
    <property type="match status" value="1"/>
</dbReference>
<dbReference type="PANTHER" id="PTHR46193:SF10">
    <property type="entry name" value="6-PHOSPHOGLUCONATE PHOSPHATASE"/>
    <property type="match status" value="1"/>
</dbReference>
<evidence type="ECO:0000256" key="1">
    <source>
        <dbReference type="ARBA" id="ARBA00001946"/>
    </source>
</evidence>
<dbReference type="GO" id="GO:0016787">
    <property type="term" value="F:hydrolase activity"/>
    <property type="evidence" value="ECO:0007669"/>
    <property type="project" value="UniProtKB-KW"/>
</dbReference>
<dbReference type="EMBL" id="CYGY02000023">
    <property type="protein sequence ID" value="SIT39527.1"/>
    <property type="molecule type" value="Genomic_DNA"/>
</dbReference>
<evidence type="ECO:0000313" key="6">
    <source>
        <dbReference type="Proteomes" id="UP000195569"/>
    </source>
</evidence>
<dbReference type="Gene3D" id="1.10.150.240">
    <property type="entry name" value="Putative phosphatase, domain 2"/>
    <property type="match status" value="1"/>
</dbReference>
<sequence>MHPDAAPLVPHPHACLRQPARPLDAWGCEARIMSLSARHPACRFIGTPTLAGRASLQFFRMIEHLICDCDGVLVDSEVIADRVMHDTLSSTFPTLDFHEICKTAFGQQTSRFLKSVEAAFDIVLPADFLQTVETNVEVEFASSLSAISGVRDALQRVTLPAAVVSNSHMARVSASVRRAGLAEIFGPRVFSAEQVARPKPYPDVYLFAAQQLGVDPSRCIVVEDSVAGLNAARAAGMKTIAFVGASHIPDGYADVLRNMGITRIMQHMDELPALIDAGVRGEFGDVQS</sequence>
<dbReference type="InterPro" id="IPR036412">
    <property type="entry name" value="HAD-like_sf"/>
</dbReference>
<comment type="cofactor">
    <cofactor evidence="1">
        <name>Mg(2+)</name>
        <dbReference type="ChEBI" id="CHEBI:18420"/>
    </cofactor>
</comment>
<gene>
    <name evidence="5" type="ORF">BN2476_230062</name>
</gene>
<dbReference type="PANTHER" id="PTHR46193">
    <property type="entry name" value="6-PHOSPHOGLUCONATE PHOSPHATASE"/>
    <property type="match status" value="1"/>
</dbReference>